<sequence>MQLIIDFWPVFVLGGVAIILGLGCLYLWRSVLRYRRQVVKLHTEVADVAAHTAFRKRISTEVSEPELTELGDTINRLFDALHDKGKQMLQRIDRMSYQAAHDALTGLINRREFERLLDLALQASRSEGVSHVLCYLDLDRFKAVNDSVGHLAGDTMLREIAGLAKQQVRESDFVARLGGDEFGMLLVGCPLDKARQIADKVCGAVGGYRFVWQDKIFSV</sequence>
<dbReference type="PANTHER" id="PTHR46663:SF2">
    <property type="entry name" value="GGDEF DOMAIN-CONTAINING PROTEIN"/>
    <property type="match status" value="1"/>
</dbReference>
<dbReference type="NCBIfam" id="TIGR00254">
    <property type="entry name" value="GGDEF"/>
    <property type="match status" value="1"/>
</dbReference>
<dbReference type="Gene3D" id="3.30.70.270">
    <property type="match status" value="1"/>
</dbReference>
<evidence type="ECO:0000256" key="1">
    <source>
        <dbReference type="SAM" id="Phobius"/>
    </source>
</evidence>
<dbReference type="InterPro" id="IPR029787">
    <property type="entry name" value="Nucleotide_cyclase"/>
</dbReference>
<dbReference type="PANTHER" id="PTHR46663">
    <property type="entry name" value="DIGUANYLATE CYCLASE DGCT-RELATED"/>
    <property type="match status" value="1"/>
</dbReference>
<organism evidence="3">
    <name type="scientific">marine metagenome</name>
    <dbReference type="NCBI Taxonomy" id="408172"/>
    <lineage>
        <taxon>unclassified sequences</taxon>
        <taxon>metagenomes</taxon>
        <taxon>ecological metagenomes</taxon>
    </lineage>
</organism>
<dbReference type="AlphaFoldDB" id="A0A382JN94"/>
<gene>
    <name evidence="3" type="ORF">METZ01_LOCUS266444</name>
</gene>
<protein>
    <recommendedName>
        <fullName evidence="2">GGDEF domain-containing protein</fullName>
    </recommendedName>
</protein>
<evidence type="ECO:0000259" key="2">
    <source>
        <dbReference type="PROSITE" id="PS50887"/>
    </source>
</evidence>
<dbReference type="SUPFAM" id="SSF55073">
    <property type="entry name" value="Nucleotide cyclase"/>
    <property type="match status" value="1"/>
</dbReference>
<keyword evidence="1" id="KW-1133">Transmembrane helix</keyword>
<dbReference type="Pfam" id="PF00990">
    <property type="entry name" value="GGDEF"/>
    <property type="match status" value="1"/>
</dbReference>
<reference evidence="3" key="1">
    <citation type="submission" date="2018-05" db="EMBL/GenBank/DDBJ databases">
        <authorList>
            <person name="Lanie J.A."/>
            <person name="Ng W.-L."/>
            <person name="Kazmierczak K.M."/>
            <person name="Andrzejewski T.M."/>
            <person name="Davidsen T.M."/>
            <person name="Wayne K.J."/>
            <person name="Tettelin H."/>
            <person name="Glass J.I."/>
            <person name="Rusch D."/>
            <person name="Podicherti R."/>
            <person name="Tsui H.-C.T."/>
            <person name="Winkler M.E."/>
        </authorList>
    </citation>
    <scope>NUCLEOTIDE SEQUENCE</scope>
</reference>
<feature type="domain" description="GGDEF" evidence="2">
    <location>
        <begin position="129"/>
        <end position="219"/>
    </location>
</feature>
<keyword evidence="1" id="KW-0472">Membrane</keyword>
<dbReference type="InterPro" id="IPR000160">
    <property type="entry name" value="GGDEF_dom"/>
</dbReference>
<name>A0A382JN94_9ZZZZ</name>
<keyword evidence="1" id="KW-0812">Transmembrane</keyword>
<dbReference type="PROSITE" id="PS50887">
    <property type="entry name" value="GGDEF"/>
    <property type="match status" value="1"/>
</dbReference>
<evidence type="ECO:0000313" key="3">
    <source>
        <dbReference type="EMBL" id="SVC13590.1"/>
    </source>
</evidence>
<dbReference type="EMBL" id="UINC01075423">
    <property type="protein sequence ID" value="SVC13590.1"/>
    <property type="molecule type" value="Genomic_DNA"/>
</dbReference>
<dbReference type="InterPro" id="IPR052163">
    <property type="entry name" value="DGC-Regulatory_Protein"/>
</dbReference>
<dbReference type="CDD" id="cd01949">
    <property type="entry name" value="GGDEF"/>
    <property type="match status" value="1"/>
</dbReference>
<proteinExistence type="predicted"/>
<feature type="transmembrane region" description="Helical" evidence="1">
    <location>
        <begin position="6"/>
        <end position="28"/>
    </location>
</feature>
<feature type="non-terminal residue" evidence="3">
    <location>
        <position position="219"/>
    </location>
</feature>
<accession>A0A382JN94</accession>
<dbReference type="InterPro" id="IPR043128">
    <property type="entry name" value="Rev_trsase/Diguanyl_cyclase"/>
</dbReference>
<dbReference type="SMART" id="SM00267">
    <property type="entry name" value="GGDEF"/>
    <property type="match status" value="1"/>
</dbReference>